<accession>A0A167DBR1</accession>
<dbReference type="Pfam" id="PF26534">
    <property type="entry name" value="NTF2_7"/>
    <property type="match status" value="1"/>
</dbReference>
<dbReference type="Proteomes" id="UP000317257">
    <property type="component" value="Unassembled WGS sequence"/>
</dbReference>
<protein>
    <recommendedName>
        <fullName evidence="2">NTF2-like domain-containing protein</fullName>
    </recommendedName>
</protein>
<dbReference type="Proteomes" id="UP000243498">
    <property type="component" value="Unassembled WGS sequence"/>
</dbReference>
<reference evidence="4" key="3">
    <citation type="journal article" date="2019" name="Microbiol. Resour. Announc.">
        <title>Genome Sequence of Metarhizium rileyi, a Microbial Control Agent for Lepidoptera.</title>
        <authorList>
            <person name="Binneck E."/>
            <person name="Lastra C.C.L."/>
            <person name="Sosa-Gomez D.R."/>
        </authorList>
    </citation>
    <scope>NUCLEOTIDE SEQUENCE</scope>
    <source>
        <strain evidence="4">Cep018-CH2</strain>
    </source>
</reference>
<feature type="chain" id="PRO_5007885114" description="NTF2-like domain-containing protein" evidence="1">
    <location>
        <begin position="20"/>
        <end position="170"/>
    </location>
</feature>
<name>A0A167DBR1_METRR</name>
<gene>
    <name evidence="4" type="ORF">ED733_003314</name>
    <name evidence="3" type="ORF">NOR_05025</name>
</gene>
<evidence type="ECO:0000313" key="6">
    <source>
        <dbReference type="Proteomes" id="UP000317257"/>
    </source>
</evidence>
<evidence type="ECO:0000313" key="3">
    <source>
        <dbReference type="EMBL" id="OAA42176.1"/>
    </source>
</evidence>
<dbReference type="SUPFAM" id="SSF54427">
    <property type="entry name" value="NTF2-like"/>
    <property type="match status" value="1"/>
</dbReference>
<keyword evidence="1" id="KW-0732">Signal</keyword>
<dbReference type="STRING" id="1081105.A0A167DBR1"/>
<proteinExistence type="predicted"/>
<sequence>MNKLVQLLLLLGVVCVAGGHDDGHHGCVPDWRAREIIPIFQSFFSDGNVKLIKDTLTSDFTIYSDSQEFTTPGITPVSGDAVVKGRDAFIAANAPHSGAPNAFVTLDSFWTCRKIVFRWAAPGGLGGKIPIRGIDTLDLAREGGRWKIKTDYSEYNNVGFLQGVGVCTIC</sequence>
<dbReference type="OMA" id="DYSEYNN"/>
<feature type="domain" description="NTF2-like" evidence="2">
    <location>
        <begin position="27"/>
        <end position="166"/>
    </location>
</feature>
<reference evidence="6" key="2">
    <citation type="submission" date="2018-12" db="EMBL/GenBank/DDBJ databases">
        <title>The complete genome of Metarhizium rileyi, a key fungal pathogen of Lepidoptera.</title>
        <authorList>
            <person name="Binneck E."/>
            <person name="Lastra C.C.L."/>
            <person name="Sosa-Gomez D.R."/>
        </authorList>
    </citation>
    <scope>NUCLEOTIDE SEQUENCE [LARGE SCALE GENOMIC DNA]</scope>
    <source>
        <strain evidence="6">Cep018-CH2</strain>
    </source>
</reference>
<dbReference type="OrthoDB" id="5596743at2759"/>
<reference evidence="3 5" key="1">
    <citation type="journal article" date="2016" name="Genome Biol. Evol.">
        <title>Divergent and convergent evolution of fungal pathogenicity.</title>
        <authorList>
            <person name="Shang Y."/>
            <person name="Xiao G."/>
            <person name="Zheng P."/>
            <person name="Cen K."/>
            <person name="Zhan S."/>
            <person name="Wang C."/>
        </authorList>
    </citation>
    <scope>NUCLEOTIDE SEQUENCE [LARGE SCALE GENOMIC DNA]</scope>
    <source>
        <strain evidence="3 5">RCEF 4871</strain>
    </source>
</reference>
<evidence type="ECO:0000313" key="4">
    <source>
        <dbReference type="EMBL" id="TWU72522.1"/>
    </source>
</evidence>
<dbReference type="EMBL" id="SBHS01000027">
    <property type="protein sequence ID" value="TWU72522.1"/>
    <property type="molecule type" value="Genomic_DNA"/>
</dbReference>
<evidence type="ECO:0000313" key="5">
    <source>
        <dbReference type="Proteomes" id="UP000243498"/>
    </source>
</evidence>
<organism evidence="3 5">
    <name type="scientific">Metarhizium rileyi (strain RCEF 4871)</name>
    <name type="common">Nomuraea rileyi</name>
    <dbReference type="NCBI Taxonomy" id="1649241"/>
    <lineage>
        <taxon>Eukaryota</taxon>
        <taxon>Fungi</taxon>
        <taxon>Dikarya</taxon>
        <taxon>Ascomycota</taxon>
        <taxon>Pezizomycotina</taxon>
        <taxon>Sordariomycetes</taxon>
        <taxon>Hypocreomycetidae</taxon>
        <taxon>Hypocreales</taxon>
        <taxon>Clavicipitaceae</taxon>
        <taxon>Metarhizium</taxon>
    </lineage>
</organism>
<feature type="signal peptide" evidence="1">
    <location>
        <begin position="1"/>
        <end position="19"/>
    </location>
</feature>
<keyword evidence="5" id="KW-1185">Reference proteome</keyword>
<dbReference type="EMBL" id="AZHC01000014">
    <property type="protein sequence ID" value="OAA42176.1"/>
    <property type="molecule type" value="Genomic_DNA"/>
</dbReference>
<evidence type="ECO:0000259" key="2">
    <source>
        <dbReference type="Pfam" id="PF26534"/>
    </source>
</evidence>
<comment type="caution">
    <text evidence="3">The sequence shown here is derived from an EMBL/GenBank/DDBJ whole genome shotgun (WGS) entry which is preliminary data.</text>
</comment>
<evidence type="ECO:0000256" key="1">
    <source>
        <dbReference type="SAM" id="SignalP"/>
    </source>
</evidence>
<accession>A0A5C6G3W6</accession>
<dbReference type="AlphaFoldDB" id="A0A167DBR1"/>
<dbReference type="InterPro" id="IPR032710">
    <property type="entry name" value="NTF2-like_dom_sf"/>
</dbReference>
<dbReference type="InterPro" id="IPR058645">
    <property type="entry name" value="NTF2-like_dom_7"/>
</dbReference>